<accession>A0A074ZC13</accession>
<dbReference type="Proteomes" id="UP000054324">
    <property type="component" value="Unassembled WGS sequence"/>
</dbReference>
<organism evidence="1 2">
    <name type="scientific">Opisthorchis viverrini</name>
    <name type="common">Southeast Asian liver fluke</name>
    <dbReference type="NCBI Taxonomy" id="6198"/>
    <lineage>
        <taxon>Eukaryota</taxon>
        <taxon>Metazoa</taxon>
        <taxon>Spiralia</taxon>
        <taxon>Lophotrochozoa</taxon>
        <taxon>Platyhelminthes</taxon>
        <taxon>Trematoda</taxon>
        <taxon>Digenea</taxon>
        <taxon>Opisthorchiida</taxon>
        <taxon>Opisthorchiata</taxon>
        <taxon>Opisthorchiidae</taxon>
        <taxon>Opisthorchis</taxon>
    </lineage>
</organism>
<reference evidence="1 2" key="1">
    <citation type="submission" date="2013-11" db="EMBL/GenBank/DDBJ databases">
        <title>Opisthorchis viverrini - life in the bile duct.</title>
        <authorList>
            <person name="Young N.D."/>
            <person name="Nagarajan N."/>
            <person name="Lin S.J."/>
            <person name="Korhonen P.K."/>
            <person name="Jex A.R."/>
            <person name="Hall R.S."/>
            <person name="Safavi-Hemami H."/>
            <person name="Kaewkong W."/>
            <person name="Bertrand D."/>
            <person name="Gao S."/>
            <person name="Seet Q."/>
            <person name="Wongkham S."/>
            <person name="Teh B.T."/>
            <person name="Wongkham C."/>
            <person name="Intapan P.M."/>
            <person name="Maleewong W."/>
            <person name="Yang X."/>
            <person name="Hu M."/>
            <person name="Wang Z."/>
            <person name="Hofmann A."/>
            <person name="Sternberg P.W."/>
            <person name="Tan P."/>
            <person name="Wang J."/>
            <person name="Gasser R.B."/>
        </authorList>
    </citation>
    <scope>NUCLEOTIDE SEQUENCE [LARGE SCALE GENOMIC DNA]</scope>
</reference>
<evidence type="ECO:0000313" key="1">
    <source>
        <dbReference type="EMBL" id="KER20740.1"/>
    </source>
</evidence>
<dbReference type="PROSITE" id="PS51257">
    <property type="entry name" value="PROKAR_LIPOPROTEIN"/>
    <property type="match status" value="1"/>
</dbReference>
<dbReference type="AlphaFoldDB" id="A0A074ZC13"/>
<evidence type="ECO:0000313" key="2">
    <source>
        <dbReference type="Proteomes" id="UP000054324"/>
    </source>
</evidence>
<name>A0A074ZC13_OPIVI</name>
<dbReference type="GeneID" id="20324961"/>
<dbReference type="KEGG" id="ovi:T265_10793"/>
<dbReference type="RefSeq" id="XP_009175527.1">
    <property type="nucleotide sequence ID" value="XM_009177263.1"/>
</dbReference>
<dbReference type="CTD" id="20324961"/>
<gene>
    <name evidence="1" type="ORF">T265_10793</name>
</gene>
<keyword evidence="2" id="KW-1185">Reference proteome</keyword>
<dbReference type="EMBL" id="KL597026">
    <property type="protein sequence ID" value="KER20740.1"/>
    <property type="molecule type" value="Genomic_DNA"/>
</dbReference>
<protein>
    <submittedName>
        <fullName evidence="1">Uncharacterized protein</fullName>
    </submittedName>
</protein>
<proteinExistence type="predicted"/>
<sequence length="106" mass="11829">MLPKFYIVISSLCGCPCVHLELGQNTWRTLCAFNATPCDWCGADALIGKSNAASHMVKEREHRKLLLPPLASHPDHADEGHMYMKELRKISIGWLSIGNVEQPKNS</sequence>